<dbReference type="RefSeq" id="WP_187570295.1">
    <property type="nucleotide sequence ID" value="NZ_CP060711.1"/>
</dbReference>
<dbReference type="KEGG" id="tbv:H9L17_15440"/>
<keyword evidence="3" id="KW-1185">Reference proteome</keyword>
<dbReference type="AlphaFoldDB" id="A0A7G9QT56"/>
<evidence type="ECO:0000313" key="2">
    <source>
        <dbReference type="EMBL" id="QNN46531.1"/>
    </source>
</evidence>
<dbReference type="Proteomes" id="UP000515977">
    <property type="component" value="Chromosome"/>
</dbReference>
<keyword evidence="1" id="KW-1133">Transmembrane helix</keyword>
<sequence length="161" mass="17709">MGASQGAAAGAPWWLTICLPILTAVIAHHLTLHRERQKSGRDWQQRWLDDAKKLISKISDSAVSHYVDSGAIVKTPVSASLIISDIKRLGGLLREASCLDPSHAKLTFDALAAFNDSITAPDDFQDASRQVRDPNDGLCTRIQECEQALLVVIQKPRKKRD</sequence>
<reference evidence="2 3" key="1">
    <citation type="submission" date="2020-08" db="EMBL/GenBank/DDBJ databases">
        <title>Genome sequence of Thermomonas brevis KACC 16975T.</title>
        <authorList>
            <person name="Hyun D.-W."/>
            <person name="Bae J.-W."/>
        </authorList>
    </citation>
    <scope>NUCLEOTIDE SEQUENCE [LARGE SCALE GENOMIC DNA]</scope>
    <source>
        <strain evidence="2 3">KACC 16975</strain>
    </source>
</reference>
<keyword evidence="1" id="KW-0812">Transmembrane</keyword>
<protein>
    <submittedName>
        <fullName evidence="2">Uncharacterized protein</fullName>
    </submittedName>
</protein>
<organism evidence="2 3">
    <name type="scientific">Thermomonas brevis</name>
    <dbReference type="NCBI Taxonomy" id="215691"/>
    <lineage>
        <taxon>Bacteria</taxon>
        <taxon>Pseudomonadati</taxon>
        <taxon>Pseudomonadota</taxon>
        <taxon>Gammaproteobacteria</taxon>
        <taxon>Lysobacterales</taxon>
        <taxon>Lysobacteraceae</taxon>
        <taxon>Thermomonas</taxon>
    </lineage>
</organism>
<name>A0A7G9QT56_9GAMM</name>
<dbReference type="EMBL" id="CP060711">
    <property type="protein sequence ID" value="QNN46531.1"/>
    <property type="molecule type" value="Genomic_DNA"/>
</dbReference>
<evidence type="ECO:0000313" key="3">
    <source>
        <dbReference type="Proteomes" id="UP000515977"/>
    </source>
</evidence>
<keyword evidence="1" id="KW-0472">Membrane</keyword>
<gene>
    <name evidence="2" type="ORF">H9L17_15440</name>
</gene>
<accession>A0A7G9QT56</accession>
<proteinExistence type="predicted"/>
<feature type="transmembrane region" description="Helical" evidence="1">
    <location>
        <begin position="12"/>
        <end position="32"/>
    </location>
</feature>
<evidence type="ECO:0000256" key="1">
    <source>
        <dbReference type="SAM" id="Phobius"/>
    </source>
</evidence>